<protein>
    <submittedName>
        <fullName evidence="2">Uncharacterized protein</fullName>
    </submittedName>
</protein>
<feature type="region of interest" description="Disordered" evidence="1">
    <location>
        <begin position="193"/>
        <end position="213"/>
    </location>
</feature>
<dbReference type="Proteomes" id="UP000784294">
    <property type="component" value="Unassembled WGS sequence"/>
</dbReference>
<sequence length="329" mass="36644">MLTLSFTIAGTSALISQSAHDWLSDSPPRRPWKCGRRDYNGNMAGPIVSGESSSDLESEPFQPMSLRLGPLVDTSKICADDRDVNDLTRGKRRHSPFDGMVSVVVEPRLTRLSNESSLSTGTTSVSKLRLPWQASQAGHSRRRYPSSLRPSSSASVSLIPDEQGNVITLTTNNHLLGEDINDDDYEEGEEFDDLEDFGDEDPDVEVDMDEQKERDGYKRINKDICVLMNSEVDGCSSQPVLQCFNSPCEGSSSAWLELGSGGRRRRRRTQQWRKGTTYGNPQTPLAVHGDIVDTLSARNVDSDDICRTRRLLTSMSMVADMEEHRIQSR</sequence>
<name>A0A3S5CG52_9PLAT</name>
<organism evidence="2 3">
    <name type="scientific">Protopolystoma xenopodis</name>
    <dbReference type="NCBI Taxonomy" id="117903"/>
    <lineage>
        <taxon>Eukaryota</taxon>
        <taxon>Metazoa</taxon>
        <taxon>Spiralia</taxon>
        <taxon>Lophotrochozoa</taxon>
        <taxon>Platyhelminthes</taxon>
        <taxon>Monogenea</taxon>
        <taxon>Polyopisthocotylea</taxon>
        <taxon>Polystomatidea</taxon>
        <taxon>Polystomatidae</taxon>
        <taxon>Protopolystoma</taxon>
    </lineage>
</organism>
<dbReference type="EMBL" id="CAAALY010036837">
    <property type="protein sequence ID" value="VEL18400.1"/>
    <property type="molecule type" value="Genomic_DNA"/>
</dbReference>
<feature type="compositionally biased region" description="Acidic residues" evidence="1">
    <location>
        <begin position="193"/>
        <end position="208"/>
    </location>
</feature>
<gene>
    <name evidence="2" type="ORF">PXEA_LOCUS11840</name>
</gene>
<comment type="caution">
    <text evidence="2">The sequence shown here is derived from an EMBL/GenBank/DDBJ whole genome shotgun (WGS) entry which is preliminary data.</text>
</comment>
<accession>A0A3S5CG52</accession>
<dbReference type="AlphaFoldDB" id="A0A3S5CG52"/>
<evidence type="ECO:0000313" key="3">
    <source>
        <dbReference type="Proteomes" id="UP000784294"/>
    </source>
</evidence>
<proteinExistence type="predicted"/>
<feature type="region of interest" description="Disordered" evidence="1">
    <location>
        <begin position="133"/>
        <end position="156"/>
    </location>
</feature>
<evidence type="ECO:0000313" key="2">
    <source>
        <dbReference type="EMBL" id="VEL18400.1"/>
    </source>
</evidence>
<reference evidence="2" key="1">
    <citation type="submission" date="2018-11" db="EMBL/GenBank/DDBJ databases">
        <authorList>
            <consortium name="Pathogen Informatics"/>
        </authorList>
    </citation>
    <scope>NUCLEOTIDE SEQUENCE</scope>
</reference>
<evidence type="ECO:0000256" key="1">
    <source>
        <dbReference type="SAM" id="MobiDB-lite"/>
    </source>
</evidence>
<keyword evidence="3" id="KW-1185">Reference proteome</keyword>
<feature type="compositionally biased region" description="Low complexity" evidence="1">
    <location>
        <begin position="145"/>
        <end position="156"/>
    </location>
</feature>